<gene>
    <name evidence="1" type="ORF">AX777_23855</name>
</gene>
<reference evidence="1 2" key="1">
    <citation type="submission" date="2016-02" db="EMBL/GenBank/DDBJ databases">
        <authorList>
            <person name="Wen L."/>
            <person name="He K."/>
            <person name="Yang H."/>
        </authorList>
    </citation>
    <scope>NUCLEOTIDE SEQUENCE [LARGE SCALE GENOMIC DNA]</scope>
    <source>
        <strain evidence="1 2">CD09_2</strain>
    </source>
</reference>
<dbReference type="AlphaFoldDB" id="A0A177JLY5"/>
<comment type="caution">
    <text evidence="1">The sequence shown here is derived from an EMBL/GenBank/DDBJ whole genome shotgun (WGS) entry which is preliminary data.</text>
</comment>
<accession>A0A177JLY5</accession>
<evidence type="ECO:0000313" key="2">
    <source>
        <dbReference type="Proteomes" id="UP000077262"/>
    </source>
</evidence>
<protein>
    <submittedName>
        <fullName evidence="1">Uncharacterized protein</fullName>
    </submittedName>
</protein>
<name>A0A177JLY5_SPHYA</name>
<dbReference type="Proteomes" id="UP000077262">
    <property type="component" value="Unassembled WGS sequence"/>
</dbReference>
<sequence>MGIEVSLGNRHHARHRLAIIEQRAPDHRLYHAHLAIDGAVVWQRPAIGPLLRAVLRSFLQ</sequence>
<organism evidence="1 2">
    <name type="scientific">Sphingobium yanoikuyae</name>
    <name type="common">Sphingomonas yanoikuyae</name>
    <dbReference type="NCBI Taxonomy" id="13690"/>
    <lineage>
        <taxon>Bacteria</taxon>
        <taxon>Pseudomonadati</taxon>
        <taxon>Pseudomonadota</taxon>
        <taxon>Alphaproteobacteria</taxon>
        <taxon>Sphingomonadales</taxon>
        <taxon>Sphingomonadaceae</taxon>
        <taxon>Sphingobium</taxon>
    </lineage>
</organism>
<proteinExistence type="predicted"/>
<evidence type="ECO:0000313" key="1">
    <source>
        <dbReference type="EMBL" id="OAH41245.1"/>
    </source>
</evidence>
<dbReference type="EMBL" id="LSTR01000058">
    <property type="protein sequence ID" value="OAH41245.1"/>
    <property type="molecule type" value="Genomic_DNA"/>
</dbReference>